<organism evidence="1 2">
    <name type="scientific">Merluccius polli</name>
    <name type="common">Benguela hake</name>
    <name type="synonym">Merluccius cadenati</name>
    <dbReference type="NCBI Taxonomy" id="89951"/>
    <lineage>
        <taxon>Eukaryota</taxon>
        <taxon>Metazoa</taxon>
        <taxon>Chordata</taxon>
        <taxon>Craniata</taxon>
        <taxon>Vertebrata</taxon>
        <taxon>Euteleostomi</taxon>
        <taxon>Actinopterygii</taxon>
        <taxon>Neopterygii</taxon>
        <taxon>Teleostei</taxon>
        <taxon>Neoteleostei</taxon>
        <taxon>Acanthomorphata</taxon>
        <taxon>Zeiogadaria</taxon>
        <taxon>Gadariae</taxon>
        <taxon>Gadiformes</taxon>
        <taxon>Gadoidei</taxon>
        <taxon>Merlucciidae</taxon>
        <taxon>Merluccius</taxon>
    </lineage>
</organism>
<dbReference type="Proteomes" id="UP001174136">
    <property type="component" value="Unassembled WGS sequence"/>
</dbReference>
<reference evidence="1" key="1">
    <citation type="journal article" date="2023" name="Front. Mar. Sci.">
        <title>A new Merluccius polli reference genome to investigate the effects of global change in West African waters.</title>
        <authorList>
            <person name="Mateo J.L."/>
            <person name="Blanco-Fernandez C."/>
            <person name="Garcia-Vazquez E."/>
            <person name="Machado-Schiaffino G."/>
        </authorList>
    </citation>
    <scope>NUCLEOTIDE SEQUENCE</scope>
    <source>
        <strain evidence="1">C29</strain>
        <tissue evidence="1">Fin</tissue>
    </source>
</reference>
<dbReference type="EMBL" id="JAOPHQ010006559">
    <property type="protein sequence ID" value="KAK0131187.1"/>
    <property type="molecule type" value="Genomic_DNA"/>
</dbReference>
<dbReference type="AlphaFoldDB" id="A0AA47M026"/>
<gene>
    <name evidence="1" type="ORF">N1851_034113</name>
</gene>
<comment type="caution">
    <text evidence="1">The sequence shown here is derived from an EMBL/GenBank/DDBJ whole genome shotgun (WGS) entry which is preliminary data.</text>
</comment>
<accession>A0AA47M026</accession>
<name>A0AA47M026_MERPO</name>
<proteinExistence type="predicted"/>
<sequence>MLGITGASKRRATKLVKEATEVATRLCAEVLIKYDCWIRDYVSPITNRGPNIIVVDGSLGAIHLFQQLLSSCEGIWGQQSSRC</sequence>
<evidence type="ECO:0000313" key="2">
    <source>
        <dbReference type="Proteomes" id="UP001174136"/>
    </source>
</evidence>
<keyword evidence="2" id="KW-1185">Reference proteome</keyword>
<protein>
    <submittedName>
        <fullName evidence="1">Uncharacterized protein</fullName>
    </submittedName>
</protein>
<evidence type="ECO:0000313" key="1">
    <source>
        <dbReference type="EMBL" id="KAK0131187.1"/>
    </source>
</evidence>